<protein>
    <submittedName>
        <fullName evidence="2">Uncharacterized protein</fullName>
    </submittedName>
</protein>
<dbReference type="Proteomes" id="UP001168098">
    <property type="component" value="Unassembled WGS sequence"/>
</dbReference>
<evidence type="ECO:0000313" key="3">
    <source>
        <dbReference type="Proteomes" id="UP001168098"/>
    </source>
</evidence>
<gene>
    <name evidence="2" type="ORF">PVL29_027272</name>
</gene>
<name>A0AA38YIQ6_VITRO</name>
<feature type="region of interest" description="Disordered" evidence="1">
    <location>
        <begin position="37"/>
        <end position="66"/>
    </location>
</feature>
<comment type="caution">
    <text evidence="2">The sequence shown here is derived from an EMBL/GenBank/DDBJ whole genome shotgun (WGS) entry which is preliminary data.</text>
</comment>
<reference evidence="2 3" key="1">
    <citation type="journal article" date="2023" name="BMC Biotechnol.">
        <title>Vitis rotundifolia cv Carlos genome sequencing.</title>
        <authorList>
            <person name="Huff M."/>
            <person name="Hulse-Kemp A."/>
            <person name="Scheffler B."/>
            <person name="Youngblood R."/>
            <person name="Simpson S."/>
            <person name="Babiker E."/>
            <person name="Staton M."/>
        </authorList>
    </citation>
    <scope>NUCLEOTIDE SEQUENCE [LARGE SCALE GENOMIC DNA]</scope>
    <source>
        <tissue evidence="2">Leaf</tissue>
    </source>
</reference>
<dbReference type="EMBL" id="JARBHA010000020">
    <property type="protein sequence ID" value="KAJ9671206.1"/>
    <property type="molecule type" value="Genomic_DNA"/>
</dbReference>
<dbReference type="PANTHER" id="PTHR34666:SF1">
    <property type="entry name" value="OS02G0554800 PROTEIN"/>
    <property type="match status" value="1"/>
</dbReference>
<dbReference type="AlphaFoldDB" id="A0AA38YIQ6"/>
<organism evidence="2 3">
    <name type="scientific">Vitis rotundifolia</name>
    <name type="common">Muscadine grape</name>
    <dbReference type="NCBI Taxonomy" id="103349"/>
    <lineage>
        <taxon>Eukaryota</taxon>
        <taxon>Viridiplantae</taxon>
        <taxon>Streptophyta</taxon>
        <taxon>Embryophyta</taxon>
        <taxon>Tracheophyta</taxon>
        <taxon>Spermatophyta</taxon>
        <taxon>Magnoliopsida</taxon>
        <taxon>eudicotyledons</taxon>
        <taxon>Gunneridae</taxon>
        <taxon>Pentapetalae</taxon>
        <taxon>rosids</taxon>
        <taxon>Vitales</taxon>
        <taxon>Vitaceae</taxon>
        <taxon>Viteae</taxon>
        <taxon>Vitis</taxon>
    </lineage>
</organism>
<sequence>MLADDFSFPVVQTPVAHQFSVDSPSFWCVSSQSFSGYSCEGDDDDRGRRSGGCCTPREREEMKGVEEKMDTLWEDFNEELQRVCSKKEGMGGSWKSGGGEAPAGMKVCCVQALEMSQRTGGGVLSHKRHGVVEVLKVLKKMFLLHNSARLIRRRKPDRCYLNR</sequence>
<feature type="compositionally biased region" description="Basic and acidic residues" evidence="1">
    <location>
        <begin position="56"/>
        <end position="66"/>
    </location>
</feature>
<accession>A0AA38YIQ6</accession>
<keyword evidence="3" id="KW-1185">Reference proteome</keyword>
<evidence type="ECO:0000256" key="1">
    <source>
        <dbReference type="SAM" id="MobiDB-lite"/>
    </source>
</evidence>
<dbReference type="PANTHER" id="PTHR34666">
    <property type="entry name" value="EXPRESSED PROTEIN"/>
    <property type="match status" value="1"/>
</dbReference>
<proteinExistence type="predicted"/>
<evidence type="ECO:0000313" key="2">
    <source>
        <dbReference type="EMBL" id="KAJ9671206.1"/>
    </source>
</evidence>